<dbReference type="InterPro" id="IPR044925">
    <property type="entry name" value="His-Me_finger_sf"/>
</dbReference>
<accession>A0AAT9JAI7</accession>
<evidence type="ECO:0000259" key="1">
    <source>
        <dbReference type="Pfam" id="PF13392"/>
    </source>
</evidence>
<dbReference type="InterPro" id="IPR044930">
    <property type="entry name" value="Homing_endonuclease_His-Me"/>
</dbReference>
<proteinExistence type="predicted"/>
<evidence type="ECO:0000313" key="2">
    <source>
        <dbReference type="EMBL" id="DBA52022.1"/>
    </source>
</evidence>
<reference evidence="2" key="1">
    <citation type="journal article" date="2024" name="Environ. Microbiol. Rep.">
        <title>Hiding in plain sight: The discovery of complete genomes of 11 hypothetical spindle-shaped viruses that putatively infect mesophilic ammonia-oxidizing archaea.</title>
        <authorList>
            <person name="Ni Y."/>
            <person name="Xu T."/>
            <person name="Yan S."/>
            <person name="Chen L."/>
            <person name="Wang Y."/>
        </authorList>
    </citation>
    <scope>NUCLEOTIDE SEQUENCE</scope>
    <source>
        <strain evidence="2">NTM1</strain>
    </source>
</reference>
<protein>
    <submittedName>
        <fullName evidence="2">ORF64</fullName>
    </submittedName>
</protein>
<sequence length="161" mass="19112">MKELEKIVKQLEYFKQEGNCWKWTGRIDRYGYAVVNVHRLMFELFKGQIPKGLVIDHLCSERNCFNPEHLEAVTQQENTLRGNGLAAQNAKKTHCKRGHELSGDNLEKYALTKGHRRCLKCKNQSQSIRRKNATREVKDHRNLVHNQWRWRNNVCKKRDIK</sequence>
<feature type="domain" description="HNH nuclease" evidence="1">
    <location>
        <begin position="37"/>
        <end position="79"/>
    </location>
</feature>
<organism evidence="2">
    <name type="scientific">Nitrosopumilaceae spindle-shaped virus</name>
    <dbReference type="NCBI Taxonomy" id="3065433"/>
    <lineage>
        <taxon>Viruses</taxon>
    </lineage>
</organism>
<reference evidence="2" key="2">
    <citation type="submission" date="2024-03" db="EMBL/GenBank/DDBJ databases">
        <authorList>
            <person name="Ni Y."/>
            <person name="Xu T."/>
            <person name="Yan S."/>
            <person name="Chen L."/>
            <person name="Wang Y."/>
        </authorList>
    </citation>
    <scope>NUCLEOTIDE SEQUENCE</scope>
    <source>
        <strain evidence="2">NTM1</strain>
    </source>
</reference>
<dbReference type="Pfam" id="PF13392">
    <property type="entry name" value="HNH_3"/>
    <property type="match status" value="1"/>
</dbReference>
<dbReference type="GO" id="GO:0004519">
    <property type="term" value="F:endonuclease activity"/>
    <property type="evidence" value="ECO:0007669"/>
    <property type="project" value="InterPro"/>
</dbReference>
<name>A0AAT9JAI7_9VIRU</name>
<dbReference type="InterPro" id="IPR003615">
    <property type="entry name" value="HNH_nuc"/>
</dbReference>
<dbReference type="EMBL" id="BK067788">
    <property type="protein sequence ID" value="DBA52022.1"/>
    <property type="molecule type" value="Genomic_DNA"/>
</dbReference>
<dbReference type="SUPFAM" id="SSF54060">
    <property type="entry name" value="His-Me finger endonucleases"/>
    <property type="match status" value="1"/>
</dbReference>
<dbReference type="Gene3D" id="3.90.75.10">
    <property type="entry name" value="Homing Intron 3 (I-ppo) Encoded Endonuclease, Chain A"/>
    <property type="match status" value="1"/>
</dbReference>